<dbReference type="VEuPathDB" id="FungiDB:ASPFODRAFT_85206"/>
<dbReference type="AlphaFoldDB" id="A0A146FGA6"/>
<reference evidence="3" key="2">
    <citation type="submission" date="2016-02" db="EMBL/GenBank/DDBJ databases">
        <title>Genome sequencing of Aspergillus luchuensis NBRC 4314.</title>
        <authorList>
            <person name="Yamada O."/>
        </authorList>
    </citation>
    <scope>NUCLEOTIDE SEQUENCE [LARGE SCALE GENOMIC DNA]</scope>
    <source>
        <strain evidence="3">RIB 2604</strain>
    </source>
</reference>
<name>A0A146FGA6_ASPKA</name>
<feature type="region of interest" description="Disordered" evidence="1">
    <location>
        <begin position="28"/>
        <end position="47"/>
    </location>
</feature>
<sequence>MQNVPVGNSSPSGNAGYVRHTATNTIPATPQIQPATSPGQQPGNNAYFSSVQVVDPAAAFPFNIDPVNQYLAGYPTAMAPPPAINNFDPSQLALPLVAYQPRVEIPEQFFVNHQPMAPLPEAAAGLPALGGLRQQPPSMTCETDPEMLPFSANGKAVRTHEPLAGKKSCSDMSKTFISLLNLTLAKFAVGHSTKRTIGQPICAVGIGWNGFRECIVPEVEGLART</sequence>
<comment type="caution">
    <text evidence="2">The sequence shown here is derived from an EMBL/GenBank/DDBJ whole genome shotgun (WGS) entry which is preliminary data.</text>
</comment>
<accession>A0A146FGA6</accession>
<dbReference type="Proteomes" id="UP000075230">
    <property type="component" value="Unassembled WGS sequence"/>
</dbReference>
<gene>
    <name evidence="2" type="ORF">RIB2604_01807400</name>
</gene>
<evidence type="ECO:0000256" key="1">
    <source>
        <dbReference type="SAM" id="MobiDB-lite"/>
    </source>
</evidence>
<evidence type="ECO:0000313" key="2">
    <source>
        <dbReference type="EMBL" id="GAT24906.1"/>
    </source>
</evidence>
<dbReference type="EMBL" id="BCWF01000018">
    <property type="protein sequence ID" value="GAT24906.1"/>
    <property type="molecule type" value="Genomic_DNA"/>
</dbReference>
<proteinExistence type="predicted"/>
<organism evidence="2 3">
    <name type="scientific">Aspergillus kawachii</name>
    <name type="common">White koji mold</name>
    <name type="synonym">Aspergillus awamori var. kawachi</name>
    <dbReference type="NCBI Taxonomy" id="1069201"/>
    <lineage>
        <taxon>Eukaryota</taxon>
        <taxon>Fungi</taxon>
        <taxon>Dikarya</taxon>
        <taxon>Ascomycota</taxon>
        <taxon>Pezizomycotina</taxon>
        <taxon>Eurotiomycetes</taxon>
        <taxon>Eurotiomycetidae</taxon>
        <taxon>Eurotiales</taxon>
        <taxon>Aspergillaceae</taxon>
        <taxon>Aspergillus</taxon>
        <taxon>Aspergillus subgen. Circumdati</taxon>
    </lineage>
</organism>
<evidence type="ECO:0000313" key="3">
    <source>
        <dbReference type="Proteomes" id="UP000075230"/>
    </source>
</evidence>
<reference evidence="2 3" key="1">
    <citation type="journal article" date="2016" name="DNA Res.">
        <title>Genome sequence of Aspergillus luchuensis NBRC 4314.</title>
        <authorList>
            <person name="Yamada O."/>
            <person name="Machida M."/>
            <person name="Hosoyama A."/>
            <person name="Goto M."/>
            <person name="Takahashi T."/>
            <person name="Futagami T."/>
            <person name="Yamagata Y."/>
            <person name="Takeuchi M."/>
            <person name="Kobayashi T."/>
            <person name="Koike H."/>
            <person name="Abe K."/>
            <person name="Asai K."/>
            <person name="Arita M."/>
            <person name="Fujita N."/>
            <person name="Fukuda K."/>
            <person name="Higa K."/>
            <person name="Horikawa H."/>
            <person name="Ishikawa T."/>
            <person name="Jinno K."/>
            <person name="Kato Y."/>
            <person name="Kirimura K."/>
            <person name="Mizutani O."/>
            <person name="Nakasone K."/>
            <person name="Sano M."/>
            <person name="Shiraishi Y."/>
            <person name="Tsukahara M."/>
            <person name="Gomi K."/>
        </authorList>
    </citation>
    <scope>NUCLEOTIDE SEQUENCE [LARGE SCALE GENOMIC DNA]</scope>
    <source>
        <strain evidence="2 3">RIB 2604</strain>
    </source>
</reference>
<protein>
    <submittedName>
        <fullName evidence="2">Uncharacterized protein</fullName>
    </submittedName>
</protein>